<sequence>MSSGVSCHSSLPPPAASSAAAPPVHAAAGDGGETFLALAPARAAMPAVAAPRGDDSVEAEVGGLGLGLHPAASARATADSAGRALPAASAQAVADSTRCALRPAAPAPSRTPPAARPAASFRRAPLRTLPAAGRAEQSREREGGGEKVRRRRCAGERRRGADACWYRERRGRVRV</sequence>
<feature type="region of interest" description="Disordered" evidence="1">
    <location>
        <begin position="102"/>
        <end position="159"/>
    </location>
</feature>
<evidence type="ECO:0000313" key="3">
    <source>
        <dbReference type="Proteomes" id="UP000823388"/>
    </source>
</evidence>
<dbReference type="Proteomes" id="UP000823388">
    <property type="component" value="Chromosome 1K"/>
</dbReference>
<accession>A0A8T0XIU9</accession>
<dbReference type="EMBL" id="CM029037">
    <property type="protein sequence ID" value="KAG2657153.1"/>
    <property type="molecule type" value="Genomic_DNA"/>
</dbReference>
<organism evidence="2 3">
    <name type="scientific">Panicum virgatum</name>
    <name type="common">Blackwell switchgrass</name>
    <dbReference type="NCBI Taxonomy" id="38727"/>
    <lineage>
        <taxon>Eukaryota</taxon>
        <taxon>Viridiplantae</taxon>
        <taxon>Streptophyta</taxon>
        <taxon>Embryophyta</taxon>
        <taxon>Tracheophyta</taxon>
        <taxon>Spermatophyta</taxon>
        <taxon>Magnoliopsida</taxon>
        <taxon>Liliopsida</taxon>
        <taxon>Poales</taxon>
        <taxon>Poaceae</taxon>
        <taxon>PACMAD clade</taxon>
        <taxon>Panicoideae</taxon>
        <taxon>Panicodae</taxon>
        <taxon>Paniceae</taxon>
        <taxon>Panicinae</taxon>
        <taxon>Panicum</taxon>
        <taxon>Panicum sect. Hiantes</taxon>
    </lineage>
</organism>
<reference evidence="2" key="1">
    <citation type="submission" date="2020-05" db="EMBL/GenBank/DDBJ databases">
        <title>WGS assembly of Panicum virgatum.</title>
        <authorList>
            <person name="Lovell J.T."/>
            <person name="Jenkins J."/>
            <person name="Shu S."/>
            <person name="Juenger T.E."/>
            <person name="Schmutz J."/>
        </authorList>
    </citation>
    <scope>NUCLEOTIDE SEQUENCE</scope>
    <source>
        <strain evidence="2">AP13</strain>
    </source>
</reference>
<feature type="compositionally biased region" description="Pro residues" evidence="1">
    <location>
        <begin position="105"/>
        <end position="115"/>
    </location>
</feature>
<feature type="compositionally biased region" description="Low complexity" evidence="1">
    <location>
        <begin position="1"/>
        <end position="28"/>
    </location>
</feature>
<protein>
    <submittedName>
        <fullName evidence="2">Uncharacterized protein</fullName>
    </submittedName>
</protein>
<feature type="compositionally biased region" description="Basic and acidic residues" evidence="1">
    <location>
        <begin position="136"/>
        <end position="159"/>
    </location>
</feature>
<feature type="region of interest" description="Disordered" evidence="1">
    <location>
        <begin position="1"/>
        <end position="30"/>
    </location>
</feature>
<proteinExistence type="predicted"/>
<gene>
    <name evidence="2" type="ORF">PVAP13_1KG191554</name>
</gene>
<keyword evidence="3" id="KW-1185">Reference proteome</keyword>
<evidence type="ECO:0000313" key="2">
    <source>
        <dbReference type="EMBL" id="KAG2657153.1"/>
    </source>
</evidence>
<dbReference type="AlphaFoldDB" id="A0A8T0XIU9"/>
<evidence type="ECO:0000256" key="1">
    <source>
        <dbReference type="SAM" id="MobiDB-lite"/>
    </source>
</evidence>
<name>A0A8T0XIU9_PANVG</name>
<feature type="compositionally biased region" description="Low complexity" evidence="1">
    <location>
        <begin position="116"/>
        <end position="127"/>
    </location>
</feature>
<comment type="caution">
    <text evidence="2">The sequence shown here is derived from an EMBL/GenBank/DDBJ whole genome shotgun (WGS) entry which is preliminary data.</text>
</comment>